<evidence type="ECO:0000313" key="2">
    <source>
        <dbReference type="Proteomes" id="UP001221142"/>
    </source>
</evidence>
<dbReference type="SUPFAM" id="SSF52047">
    <property type="entry name" value="RNI-like"/>
    <property type="match status" value="1"/>
</dbReference>
<keyword evidence="2" id="KW-1185">Reference proteome</keyword>
<gene>
    <name evidence="1" type="ORF">FB45DRAFT_875887</name>
</gene>
<comment type="caution">
    <text evidence="1">The sequence shown here is derived from an EMBL/GenBank/DDBJ whole genome shotgun (WGS) entry which is preliminary data.</text>
</comment>
<protein>
    <recommendedName>
        <fullName evidence="3">F-box domain-containing protein</fullName>
    </recommendedName>
</protein>
<accession>A0AAD7FC20</accession>
<evidence type="ECO:0000313" key="1">
    <source>
        <dbReference type="EMBL" id="KAJ7610073.1"/>
    </source>
</evidence>
<organism evidence="1 2">
    <name type="scientific">Roridomyces roridus</name>
    <dbReference type="NCBI Taxonomy" id="1738132"/>
    <lineage>
        <taxon>Eukaryota</taxon>
        <taxon>Fungi</taxon>
        <taxon>Dikarya</taxon>
        <taxon>Basidiomycota</taxon>
        <taxon>Agaricomycotina</taxon>
        <taxon>Agaricomycetes</taxon>
        <taxon>Agaricomycetidae</taxon>
        <taxon>Agaricales</taxon>
        <taxon>Marasmiineae</taxon>
        <taxon>Mycenaceae</taxon>
        <taxon>Roridomyces</taxon>
    </lineage>
</organism>
<dbReference type="AlphaFoldDB" id="A0AAD7FC20"/>
<name>A0AAD7FC20_9AGAR</name>
<reference evidence="1" key="1">
    <citation type="submission" date="2023-03" db="EMBL/GenBank/DDBJ databases">
        <title>Massive genome expansion in bonnet fungi (Mycena s.s.) driven by repeated elements and novel gene families across ecological guilds.</title>
        <authorList>
            <consortium name="Lawrence Berkeley National Laboratory"/>
            <person name="Harder C.B."/>
            <person name="Miyauchi S."/>
            <person name="Viragh M."/>
            <person name="Kuo A."/>
            <person name="Thoen E."/>
            <person name="Andreopoulos B."/>
            <person name="Lu D."/>
            <person name="Skrede I."/>
            <person name="Drula E."/>
            <person name="Henrissat B."/>
            <person name="Morin E."/>
            <person name="Kohler A."/>
            <person name="Barry K."/>
            <person name="LaButti K."/>
            <person name="Morin E."/>
            <person name="Salamov A."/>
            <person name="Lipzen A."/>
            <person name="Mereny Z."/>
            <person name="Hegedus B."/>
            <person name="Baldrian P."/>
            <person name="Stursova M."/>
            <person name="Weitz H."/>
            <person name="Taylor A."/>
            <person name="Grigoriev I.V."/>
            <person name="Nagy L.G."/>
            <person name="Martin F."/>
            <person name="Kauserud H."/>
        </authorList>
    </citation>
    <scope>NUCLEOTIDE SEQUENCE</scope>
    <source>
        <strain evidence="1">9284</strain>
    </source>
</reference>
<proteinExistence type="predicted"/>
<dbReference type="InterPro" id="IPR032675">
    <property type="entry name" value="LRR_dom_sf"/>
</dbReference>
<dbReference type="Proteomes" id="UP001221142">
    <property type="component" value="Unassembled WGS sequence"/>
</dbReference>
<evidence type="ECO:0008006" key="3">
    <source>
        <dbReference type="Google" id="ProtNLM"/>
    </source>
</evidence>
<dbReference type="EMBL" id="JARKIF010000036">
    <property type="protein sequence ID" value="KAJ7610073.1"/>
    <property type="molecule type" value="Genomic_DNA"/>
</dbReference>
<sequence length="444" mass="48977">MPSDTYLFSSRENIALQNEQERAAIRHAITNLQRRVDENPDAADAEGLHAQVALLSSLFAPIRRLPPEILSAIVMQPNLHPSVPRGPGSASAYFGGRDDRVTRLLEMYLERSKQFPLSIEIRALRPGTIHSGILHQLIRSSDRWASLRLTIEPSHISALSPIRGHLHALSSLDLNISYDWDVPLSPGPGLVRPDYLEIAPRLTRLTLSGSPPSDISPLLPFSQVKTLAISSCYDLHFAAECLNLRTLCISGGSALWGRNIISRVQVSVVVLSTFPLALQLITAPNVQFLDIVTGWGMQTPGAWAAFVHRSACRPHRLQLEDVVITSAELLDLLALLPSLQTLDLRHLRSNAITNKLLVPLTEDDAILPKLNNLCISGSYLFSNAALLDMLESRCKSGSLARVQLRLTQRTFTQVELGRARAVKEKGVELVLWCLDAENKLGRVV</sequence>
<dbReference type="Gene3D" id="3.80.10.10">
    <property type="entry name" value="Ribonuclease Inhibitor"/>
    <property type="match status" value="1"/>
</dbReference>